<dbReference type="OrthoDB" id="2387460at2759"/>
<name>A0A1R1X312_9FUNG</name>
<sequence length="66" mass="7735">MHFRNAKHYIKPLSLDINTRYIKNLSKLINRAPNTQICNAREIDATLEYNSEVPAENILSNDFWSK</sequence>
<accession>A0A1R1X312</accession>
<organism evidence="1 2">
    <name type="scientific">Smittium culicis</name>
    <dbReference type="NCBI Taxonomy" id="133412"/>
    <lineage>
        <taxon>Eukaryota</taxon>
        <taxon>Fungi</taxon>
        <taxon>Fungi incertae sedis</taxon>
        <taxon>Zoopagomycota</taxon>
        <taxon>Kickxellomycotina</taxon>
        <taxon>Harpellomycetes</taxon>
        <taxon>Harpellales</taxon>
        <taxon>Legeriomycetaceae</taxon>
        <taxon>Smittium</taxon>
    </lineage>
</organism>
<reference evidence="2" key="1">
    <citation type="submission" date="2017-01" db="EMBL/GenBank/DDBJ databases">
        <authorList>
            <person name="Wang Y."/>
            <person name="White M."/>
            <person name="Kvist S."/>
            <person name="Moncalvo J.-M."/>
        </authorList>
    </citation>
    <scope>NUCLEOTIDE SEQUENCE [LARGE SCALE GENOMIC DNA]</scope>
    <source>
        <strain evidence="2">ID-206-W2</strain>
    </source>
</reference>
<gene>
    <name evidence="1" type="ORF">AYI69_g10860</name>
</gene>
<dbReference type="AlphaFoldDB" id="A0A1R1X312"/>
<keyword evidence="2" id="KW-1185">Reference proteome</keyword>
<dbReference type="EMBL" id="LSSM01007208">
    <property type="protein sequence ID" value="OMJ08987.1"/>
    <property type="molecule type" value="Genomic_DNA"/>
</dbReference>
<dbReference type="Proteomes" id="UP000187429">
    <property type="component" value="Unassembled WGS sequence"/>
</dbReference>
<protein>
    <submittedName>
        <fullName evidence="1">Uncharacterized protein</fullName>
    </submittedName>
</protein>
<comment type="caution">
    <text evidence="1">The sequence shown here is derived from an EMBL/GenBank/DDBJ whole genome shotgun (WGS) entry which is preliminary data.</text>
</comment>
<evidence type="ECO:0000313" key="1">
    <source>
        <dbReference type="EMBL" id="OMJ08987.1"/>
    </source>
</evidence>
<evidence type="ECO:0000313" key="2">
    <source>
        <dbReference type="Proteomes" id="UP000187429"/>
    </source>
</evidence>
<proteinExistence type="predicted"/>